<evidence type="ECO:0000256" key="1">
    <source>
        <dbReference type="ARBA" id="ARBA00004651"/>
    </source>
</evidence>
<dbReference type="PROSITE" id="PS51371">
    <property type="entry name" value="CBS"/>
    <property type="match status" value="2"/>
</dbReference>
<keyword evidence="5 9" id="KW-1133">Transmembrane helix</keyword>
<evidence type="ECO:0000256" key="3">
    <source>
        <dbReference type="ARBA" id="ARBA00022692"/>
    </source>
</evidence>
<dbReference type="Pfam" id="PF00571">
    <property type="entry name" value="CBS"/>
    <property type="match status" value="2"/>
</dbReference>
<proteinExistence type="predicted"/>
<accession>S4XNQ3</accession>
<dbReference type="SMART" id="SM00116">
    <property type="entry name" value="CBS"/>
    <property type="match status" value="2"/>
</dbReference>
<dbReference type="InterPro" id="IPR036318">
    <property type="entry name" value="FAD-bd_PCMH-like_sf"/>
</dbReference>
<dbReference type="GO" id="GO:0005886">
    <property type="term" value="C:plasma membrane"/>
    <property type="evidence" value="ECO:0007669"/>
    <property type="project" value="UniProtKB-SubCell"/>
</dbReference>
<evidence type="ECO:0000313" key="14">
    <source>
        <dbReference type="Proteomes" id="UP000014803"/>
    </source>
</evidence>
<evidence type="ECO:0000313" key="13">
    <source>
        <dbReference type="EMBL" id="AGP32288.1"/>
    </source>
</evidence>
<feature type="transmembrane region" description="Helical" evidence="10">
    <location>
        <begin position="29"/>
        <end position="52"/>
    </location>
</feature>
<dbReference type="STRING" id="1254432.SCE1572_14990"/>
<feature type="domain" description="CBS" evidence="11">
    <location>
        <begin position="242"/>
        <end position="305"/>
    </location>
</feature>
<dbReference type="InterPro" id="IPR016169">
    <property type="entry name" value="FAD-bd_PCMH_sub2"/>
</dbReference>
<dbReference type="PATRIC" id="fig|1254432.3.peg.3376"/>
<evidence type="ECO:0000256" key="7">
    <source>
        <dbReference type="ARBA" id="ARBA00023136"/>
    </source>
</evidence>
<dbReference type="EMBL" id="CP003969">
    <property type="protein sequence ID" value="AGP32288.1"/>
    <property type="molecule type" value="Genomic_DNA"/>
</dbReference>
<evidence type="ECO:0000256" key="8">
    <source>
        <dbReference type="PROSITE-ProRule" id="PRU00703"/>
    </source>
</evidence>
<dbReference type="eggNOG" id="COG1253">
    <property type="taxonomic scope" value="Bacteria"/>
</dbReference>
<dbReference type="KEGG" id="scu:SCE1572_14990"/>
<evidence type="ECO:0000259" key="11">
    <source>
        <dbReference type="PROSITE" id="PS51371"/>
    </source>
</evidence>
<dbReference type="SUPFAM" id="SSF54631">
    <property type="entry name" value="CBS-domain pair"/>
    <property type="match status" value="1"/>
</dbReference>
<dbReference type="PANTHER" id="PTHR43099">
    <property type="entry name" value="UPF0053 PROTEIN YRKA"/>
    <property type="match status" value="1"/>
</dbReference>
<evidence type="ECO:0000256" key="5">
    <source>
        <dbReference type="ARBA" id="ARBA00022989"/>
    </source>
</evidence>
<dbReference type="InterPro" id="IPR046342">
    <property type="entry name" value="CBS_dom_sf"/>
</dbReference>
<evidence type="ECO:0008006" key="15">
    <source>
        <dbReference type="Google" id="ProtNLM"/>
    </source>
</evidence>
<dbReference type="GO" id="GO:0050660">
    <property type="term" value="F:flavin adenine dinucleotide binding"/>
    <property type="evidence" value="ECO:0007669"/>
    <property type="project" value="InterPro"/>
</dbReference>
<dbReference type="InterPro" id="IPR044751">
    <property type="entry name" value="Ion_transp-like_CBS"/>
</dbReference>
<dbReference type="Pfam" id="PF01595">
    <property type="entry name" value="CNNM"/>
    <property type="match status" value="1"/>
</dbReference>
<dbReference type="InterPro" id="IPR051676">
    <property type="entry name" value="UPF0053_domain"/>
</dbReference>
<keyword evidence="2" id="KW-1003">Cell membrane</keyword>
<evidence type="ECO:0000259" key="12">
    <source>
        <dbReference type="PROSITE" id="PS51846"/>
    </source>
</evidence>
<keyword evidence="3 9" id="KW-0812">Transmembrane</keyword>
<dbReference type="PROSITE" id="PS51846">
    <property type="entry name" value="CNNM"/>
    <property type="match status" value="1"/>
</dbReference>
<evidence type="ECO:0000256" key="4">
    <source>
        <dbReference type="ARBA" id="ARBA00022737"/>
    </source>
</evidence>
<dbReference type="SMART" id="SM01091">
    <property type="entry name" value="CorC_HlyC"/>
    <property type="match status" value="1"/>
</dbReference>
<feature type="domain" description="CBS" evidence="11">
    <location>
        <begin position="306"/>
        <end position="363"/>
    </location>
</feature>
<gene>
    <name evidence="13" type="ORF">SCE1572_14990</name>
</gene>
<dbReference type="RefSeq" id="WP_020734960.1">
    <property type="nucleotide sequence ID" value="NC_021658.1"/>
</dbReference>
<evidence type="ECO:0000256" key="10">
    <source>
        <dbReference type="SAM" id="Phobius"/>
    </source>
</evidence>
<comment type="subcellular location">
    <subcellularLocation>
        <location evidence="1">Cell membrane</location>
        <topology evidence="1">Multi-pass membrane protein</topology>
    </subcellularLocation>
</comment>
<protein>
    <recommendedName>
        <fullName evidence="15">Hemolysin</fullName>
    </recommendedName>
</protein>
<keyword evidence="7 9" id="KW-0472">Membrane</keyword>
<name>S4XNQ3_SORCE</name>
<feature type="transmembrane region" description="Helical" evidence="10">
    <location>
        <begin position="125"/>
        <end position="145"/>
    </location>
</feature>
<dbReference type="InterPro" id="IPR005170">
    <property type="entry name" value="Transptr-assoc_dom"/>
</dbReference>
<dbReference type="Pfam" id="PF03471">
    <property type="entry name" value="CorC_HlyC"/>
    <property type="match status" value="1"/>
</dbReference>
<dbReference type="Gene3D" id="3.30.465.10">
    <property type="match status" value="1"/>
</dbReference>
<dbReference type="AlphaFoldDB" id="S4XNQ3"/>
<dbReference type="Gene3D" id="3.10.580.10">
    <property type="entry name" value="CBS-domain"/>
    <property type="match status" value="1"/>
</dbReference>
<keyword evidence="4" id="KW-0677">Repeat</keyword>
<reference evidence="13 14" key="1">
    <citation type="journal article" date="2013" name="Sci. Rep.">
        <title>Extraordinary expansion of a Sorangium cellulosum genome from an alkaline milieu.</title>
        <authorList>
            <person name="Han K."/>
            <person name="Li Z.F."/>
            <person name="Peng R."/>
            <person name="Zhu L.P."/>
            <person name="Zhou T."/>
            <person name="Wang L.G."/>
            <person name="Li S.G."/>
            <person name="Zhang X.B."/>
            <person name="Hu W."/>
            <person name="Wu Z.H."/>
            <person name="Qin N."/>
            <person name="Li Y.Z."/>
        </authorList>
    </citation>
    <scope>NUCLEOTIDE SEQUENCE [LARGE SCALE GENOMIC DNA]</scope>
    <source>
        <strain evidence="13 14">So0157-2</strain>
    </source>
</reference>
<dbReference type="InterPro" id="IPR000644">
    <property type="entry name" value="CBS_dom"/>
</dbReference>
<evidence type="ECO:0000256" key="2">
    <source>
        <dbReference type="ARBA" id="ARBA00022475"/>
    </source>
</evidence>
<dbReference type="InterPro" id="IPR002550">
    <property type="entry name" value="CNNM"/>
</dbReference>
<dbReference type="SUPFAM" id="SSF56176">
    <property type="entry name" value="FAD-binding/transporter-associated domain-like"/>
    <property type="match status" value="1"/>
</dbReference>
<keyword evidence="6 8" id="KW-0129">CBS domain</keyword>
<feature type="domain" description="CNNM transmembrane" evidence="12">
    <location>
        <begin position="21"/>
        <end position="225"/>
    </location>
</feature>
<dbReference type="Proteomes" id="UP000014803">
    <property type="component" value="Chromosome"/>
</dbReference>
<sequence length="469" mass="50569">MHAPRRCRARGDALCPRSASEETIILSEILIILALVLVNGIFAGAEIAVVTVRKTRLDQLIQSGSRRARAVKRLRGNPERFLATVQIGITIVGATASAFGGSTLAQDLAPLLRAVPWIGDAADELALAAVVALVSFLSLVLGELVPKSLALRSSERYALLVGPPLRGLASLARPLVWLLTASSNLVLRLFGDRTNFVEARISPEEIQQIVDDAAEAGSVDRRAGEIASRALDFAGLTALQVMLPRVRVVAIPREATASEVQRAVLEHGHTRMPVYEGSNDNVIGYVTTPEVLALLWGDGPFSLESVLRPAYFVVASMPAVDLLAEMKRRRLQLAIVVDEQGGMIGIVTMEDLVEELVGEIFAENEAHAPPTEGVRREPDGSALVPGDMPVHELSRQLEIELPDDARWSTVAGLCMGLARRIPAPGDVLRTPAGAELHIVDASPRQIRTVRVRVPPEPAEREDEEQRDAG</sequence>
<dbReference type="PANTHER" id="PTHR43099:SF5">
    <property type="entry name" value="HLYC_CORC FAMILY TRANSPORTER"/>
    <property type="match status" value="1"/>
</dbReference>
<evidence type="ECO:0000256" key="9">
    <source>
        <dbReference type="PROSITE-ProRule" id="PRU01193"/>
    </source>
</evidence>
<dbReference type="CDD" id="cd04590">
    <property type="entry name" value="CBS_pair_CorC_HlyC_assoc"/>
    <property type="match status" value="1"/>
</dbReference>
<feature type="transmembrane region" description="Helical" evidence="10">
    <location>
        <begin position="81"/>
        <end position="105"/>
    </location>
</feature>
<dbReference type="HOGENOM" id="CLU_015237_4_0_7"/>
<organism evidence="13 14">
    <name type="scientific">Sorangium cellulosum So0157-2</name>
    <dbReference type="NCBI Taxonomy" id="1254432"/>
    <lineage>
        <taxon>Bacteria</taxon>
        <taxon>Pseudomonadati</taxon>
        <taxon>Myxococcota</taxon>
        <taxon>Polyangia</taxon>
        <taxon>Polyangiales</taxon>
        <taxon>Polyangiaceae</taxon>
        <taxon>Sorangium</taxon>
    </lineage>
</organism>
<evidence type="ECO:0000256" key="6">
    <source>
        <dbReference type="ARBA" id="ARBA00023122"/>
    </source>
</evidence>